<proteinExistence type="predicted"/>
<feature type="transmembrane region" description="Helical" evidence="1">
    <location>
        <begin position="127"/>
        <end position="152"/>
    </location>
</feature>
<sequence length="237" mass="25538">MTRPLAQHRTLSIFICVVLFLAFLFFLLVALSLPIIKTIYLLSLKAVPQAGQPATDVATEFRFGVWGFSLGYQLSPALISLSGYPQLVSIVLHSLQVILVLHAVVAGLSFITSITSLFLASHTIATLSLLSAIFTAILSSIVFAVDLALTIVARNNVHDITIGTFEVYFGNAIWMVLIGMVLTWMALVALSARVCYCCGVRPGDKEGSARFPSMYGVCTNSLQTSIFAEKPADSASD</sequence>
<dbReference type="Proteomes" id="UP000027265">
    <property type="component" value="Unassembled WGS sequence"/>
</dbReference>
<keyword evidence="1" id="KW-1133">Transmembrane helix</keyword>
<protein>
    <recommendedName>
        <fullName evidence="4">Pali-domain-containing protein</fullName>
    </recommendedName>
</protein>
<dbReference type="PANTHER" id="PTHR28013">
    <property type="entry name" value="PROTEIN DCV1-RELATED"/>
    <property type="match status" value="1"/>
</dbReference>
<dbReference type="GO" id="GO:0035838">
    <property type="term" value="C:growing cell tip"/>
    <property type="evidence" value="ECO:0007669"/>
    <property type="project" value="TreeGrafter"/>
</dbReference>
<name>A0A067PDD7_9AGAM</name>
<gene>
    <name evidence="2" type="ORF">JAAARDRAFT_138073</name>
</gene>
<feature type="transmembrane region" description="Helical" evidence="1">
    <location>
        <begin position="12"/>
        <end position="36"/>
    </location>
</feature>
<dbReference type="GO" id="GO:0005886">
    <property type="term" value="C:plasma membrane"/>
    <property type="evidence" value="ECO:0007669"/>
    <property type="project" value="TreeGrafter"/>
</dbReference>
<keyword evidence="1" id="KW-0472">Membrane</keyword>
<feature type="transmembrane region" description="Helical" evidence="1">
    <location>
        <begin position="97"/>
        <end position="120"/>
    </location>
</feature>
<organism evidence="2 3">
    <name type="scientific">Jaapia argillacea MUCL 33604</name>
    <dbReference type="NCBI Taxonomy" id="933084"/>
    <lineage>
        <taxon>Eukaryota</taxon>
        <taxon>Fungi</taxon>
        <taxon>Dikarya</taxon>
        <taxon>Basidiomycota</taxon>
        <taxon>Agaricomycotina</taxon>
        <taxon>Agaricomycetes</taxon>
        <taxon>Agaricomycetidae</taxon>
        <taxon>Jaapiales</taxon>
        <taxon>Jaapiaceae</taxon>
        <taxon>Jaapia</taxon>
    </lineage>
</organism>
<dbReference type="InterPro" id="IPR051380">
    <property type="entry name" value="pH-response_reg_palI/RIM9"/>
</dbReference>
<keyword evidence="3" id="KW-1185">Reference proteome</keyword>
<dbReference type="HOGENOM" id="CLU_076420_1_0_1"/>
<dbReference type="OrthoDB" id="3881at2759"/>
<keyword evidence="1" id="KW-0812">Transmembrane</keyword>
<dbReference type="AlphaFoldDB" id="A0A067PDD7"/>
<evidence type="ECO:0008006" key="4">
    <source>
        <dbReference type="Google" id="ProtNLM"/>
    </source>
</evidence>
<dbReference type="GO" id="GO:0032153">
    <property type="term" value="C:cell division site"/>
    <property type="evidence" value="ECO:0007669"/>
    <property type="project" value="TreeGrafter"/>
</dbReference>
<evidence type="ECO:0000313" key="3">
    <source>
        <dbReference type="Proteomes" id="UP000027265"/>
    </source>
</evidence>
<dbReference type="PANTHER" id="PTHR28013:SF3">
    <property type="entry name" value="PROTEIN DCV1-RELATED"/>
    <property type="match status" value="1"/>
</dbReference>
<feature type="transmembrane region" description="Helical" evidence="1">
    <location>
        <begin position="172"/>
        <end position="196"/>
    </location>
</feature>
<dbReference type="STRING" id="933084.A0A067PDD7"/>
<dbReference type="InParanoid" id="A0A067PDD7"/>
<reference evidence="3" key="1">
    <citation type="journal article" date="2014" name="Proc. Natl. Acad. Sci. U.S.A.">
        <title>Extensive sampling of basidiomycete genomes demonstrates inadequacy of the white-rot/brown-rot paradigm for wood decay fungi.</title>
        <authorList>
            <person name="Riley R."/>
            <person name="Salamov A.A."/>
            <person name="Brown D.W."/>
            <person name="Nagy L.G."/>
            <person name="Floudas D."/>
            <person name="Held B.W."/>
            <person name="Levasseur A."/>
            <person name="Lombard V."/>
            <person name="Morin E."/>
            <person name="Otillar R."/>
            <person name="Lindquist E.A."/>
            <person name="Sun H."/>
            <person name="LaButti K.M."/>
            <person name="Schmutz J."/>
            <person name="Jabbour D."/>
            <person name="Luo H."/>
            <person name="Baker S.E."/>
            <person name="Pisabarro A.G."/>
            <person name="Walton J.D."/>
            <person name="Blanchette R.A."/>
            <person name="Henrissat B."/>
            <person name="Martin F."/>
            <person name="Cullen D."/>
            <person name="Hibbett D.S."/>
            <person name="Grigoriev I.V."/>
        </authorList>
    </citation>
    <scope>NUCLEOTIDE SEQUENCE [LARGE SCALE GENOMIC DNA]</scope>
    <source>
        <strain evidence="3">MUCL 33604</strain>
    </source>
</reference>
<evidence type="ECO:0000313" key="2">
    <source>
        <dbReference type="EMBL" id="KDQ52799.1"/>
    </source>
</evidence>
<accession>A0A067PDD7</accession>
<evidence type="ECO:0000256" key="1">
    <source>
        <dbReference type="SAM" id="Phobius"/>
    </source>
</evidence>
<dbReference type="EMBL" id="KL197737">
    <property type="protein sequence ID" value="KDQ52799.1"/>
    <property type="molecule type" value="Genomic_DNA"/>
</dbReference>